<keyword evidence="2" id="KW-1185">Reference proteome</keyword>
<organism evidence="1 2">
    <name type="scientific">Entomophthora muscae</name>
    <dbReference type="NCBI Taxonomy" id="34485"/>
    <lineage>
        <taxon>Eukaryota</taxon>
        <taxon>Fungi</taxon>
        <taxon>Fungi incertae sedis</taxon>
        <taxon>Zoopagomycota</taxon>
        <taxon>Entomophthoromycotina</taxon>
        <taxon>Entomophthoromycetes</taxon>
        <taxon>Entomophthorales</taxon>
        <taxon>Entomophthoraceae</taxon>
        <taxon>Entomophthora</taxon>
    </lineage>
</organism>
<name>A0ACC2TG11_9FUNG</name>
<dbReference type="Proteomes" id="UP001165960">
    <property type="component" value="Unassembled WGS sequence"/>
</dbReference>
<protein>
    <submittedName>
        <fullName evidence="1">Uncharacterized protein</fullName>
    </submittedName>
</protein>
<gene>
    <name evidence="1" type="ORF">DSO57_1019235</name>
</gene>
<evidence type="ECO:0000313" key="2">
    <source>
        <dbReference type="Proteomes" id="UP001165960"/>
    </source>
</evidence>
<comment type="caution">
    <text evidence="1">The sequence shown here is derived from an EMBL/GenBank/DDBJ whole genome shotgun (WGS) entry which is preliminary data.</text>
</comment>
<dbReference type="EMBL" id="QTSX02002926">
    <property type="protein sequence ID" value="KAJ9073187.1"/>
    <property type="molecule type" value="Genomic_DNA"/>
</dbReference>
<sequence>MDSPAAPQPALSAKRLPIRHHMSHRDVSAPEPLNRPMALRPSLSPAGVRTGLSPLSDNLGSTPSSSRTIHTPSASRPNLGPLEPRPNLSPVGARPNLSPLALGHSGAVNRPTPINMVDRLTPRTEEVQTPQSSSFKYFMSRLSPKSLFFSLRRDLNSGSLNNTTPTQRESGPTYDERAQPFFQRGTRNASEYMNSLLASNPPPPTPSPVMRRFRSFTPKLLKSGVPRLTKESKRQSPSVELPKPKPKPQAFSKQPTALEKLPKEILETIFSYLSSPRDMIVCTLTCQLWRYPAQNVLNRLMKYRPYAGLPMLKSLRMCLRKSNVSMKSSSLLHDVISQLTSDYYLCNPYIYSKFFPKTPEIMVNHLFWIFLFLDREFRSTSRRRVSCNRFIKLIHLGILDDIDKETLKVTRYPNIILLSIFFKALYQDIKSEPLIPEGDSTDSPDENTMALPPLPRRRWWHFFQGRGLEDDGLELSDEEEDDPFRPLN</sequence>
<reference evidence="1" key="1">
    <citation type="submission" date="2022-04" db="EMBL/GenBank/DDBJ databases">
        <title>Genome of the entomopathogenic fungus Entomophthora muscae.</title>
        <authorList>
            <person name="Elya C."/>
            <person name="Lovett B.R."/>
            <person name="Lee E."/>
            <person name="Macias A.M."/>
            <person name="Hajek A.E."/>
            <person name="De Bivort B.L."/>
            <person name="Kasson M.T."/>
            <person name="De Fine Licht H.H."/>
            <person name="Stajich J.E."/>
        </authorList>
    </citation>
    <scope>NUCLEOTIDE SEQUENCE</scope>
    <source>
        <strain evidence="1">Berkeley</strain>
    </source>
</reference>
<evidence type="ECO:0000313" key="1">
    <source>
        <dbReference type="EMBL" id="KAJ9073187.1"/>
    </source>
</evidence>
<accession>A0ACC2TG11</accession>
<proteinExistence type="predicted"/>